<accession>A0AAN8YC51</accession>
<dbReference type="AlphaFoldDB" id="A0AAN8YC51"/>
<keyword evidence="3" id="KW-1185">Reference proteome</keyword>
<name>A0AAN8YC51_SOLBU</name>
<proteinExistence type="predicted"/>
<protein>
    <submittedName>
        <fullName evidence="2">Uncharacterized protein</fullName>
    </submittedName>
</protein>
<dbReference type="EMBL" id="JBANQN010000007">
    <property type="protein sequence ID" value="KAK6784123.1"/>
    <property type="molecule type" value="Genomic_DNA"/>
</dbReference>
<evidence type="ECO:0000313" key="2">
    <source>
        <dbReference type="EMBL" id="KAK6784123.1"/>
    </source>
</evidence>
<evidence type="ECO:0000313" key="3">
    <source>
        <dbReference type="Proteomes" id="UP001371456"/>
    </source>
</evidence>
<comment type="caution">
    <text evidence="2">The sequence shown here is derived from an EMBL/GenBank/DDBJ whole genome shotgun (WGS) entry which is preliminary data.</text>
</comment>
<feature type="region of interest" description="Disordered" evidence="1">
    <location>
        <begin position="55"/>
        <end position="96"/>
    </location>
</feature>
<sequence length="96" mass="10223">MFNSLTRYAPYIVRTMRARVHRYVDGLEDHLIRECRVASLSDVVDITGPVSLASLGNNGTGRAGDTASPRASIGAREAGTRGTEDSICASKGNLSL</sequence>
<reference evidence="2 3" key="1">
    <citation type="submission" date="2024-02" db="EMBL/GenBank/DDBJ databases">
        <title>de novo genome assembly of Solanum bulbocastanum strain 11H21.</title>
        <authorList>
            <person name="Hosaka A.J."/>
        </authorList>
    </citation>
    <scope>NUCLEOTIDE SEQUENCE [LARGE SCALE GENOMIC DNA]</scope>
    <source>
        <tissue evidence="2">Young leaves</tissue>
    </source>
</reference>
<organism evidence="2 3">
    <name type="scientific">Solanum bulbocastanum</name>
    <name type="common">Wild potato</name>
    <dbReference type="NCBI Taxonomy" id="147425"/>
    <lineage>
        <taxon>Eukaryota</taxon>
        <taxon>Viridiplantae</taxon>
        <taxon>Streptophyta</taxon>
        <taxon>Embryophyta</taxon>
        <taxon>Tracheophyta</taxon>
        <taxon>Spermatophyta</taxon>
        <taxon>Magnoliopsida</taxon>
        <taxon>eudicotyledons</taxon>
        <taxon>Gunneridae</taxon>
        <taxon>Pentapetalae</taxon>
        <taxon>asterids</taxon>
        <taxon>lamiids</taxon>
        <taxon>Solanales</taxon>
        <taxon>Solanaceae</taxon>
        <taxon>Solanoideae</taxon>
        <taxon>Solaneae</taxon>
        <taxon>Solanum</taxon>
    </lineage>
</organism>
<evidence type="ECO:0000256" key="1">
    <source>
        <dbReference type="SAM" id="MobiDB-lite"/>
    </source>
</evidence>
<gene>
    <name evidence="2" type="ORF">RDI58_017577</name>
</gene>
<dbReference type="Proteomes" id="UP001371456">
    <property type="component" value="Unassembled WGS sequence"/>
</dbReference>